<evidence type="ECO:0000313" key="2">
    <source>
        <dbReference type="EMBL" id="HIR12670.1"/>
    </source>
</evidence>
<keyword evidence="1" id="KW-1133">Transmembrane helix</keyword>
<comment type="caution">
    <text evidence="2">The sequence shown here is derived from an EMBL/GenBank/DDBJ whole genome shotgun (WGS) entry which is preliminary data.</text>
</comment>
<accession>A0A9D1AA96</accession>
<reference evidence="2" key="2">
    <citation type="journal article" date="2021" name="PeerJ">
        <title>Extensive microbial diversity within the chicken gut microbiome revealed by metagenomics and culture.</title>
        <authorList>
            <person name="Gilroy R."/>
            <person name="Ravi A."/>
            <person name="Getino M."/>
            <person name="Pursley I."/>
            <person name="Horton D.L."/>
            <person name="Alikhan N.F."/>
            <person name="Baker D."/>
            <person name="Gharbi K."/>
            <person name="Hall N."/>
            <person name="Watson M."/>
            <person name="Adriaenssens E.M."/>
            <person name="Foster-Nyarko E."/>
            <person name="Jarju S."/>
            <person name="Secka A."/>
            <person name="Antonio M."/>
            <person name="Oren A."/>
            <person name="Chaudhuri R.R."/>
            <person name="La Ragione R."/>
            <person name="Hildebrand F."/>
            <person name="Pallen M.J."/>
        </authorList>
    </citation>
    <scope>NUCLEOTIDE SEQUENCE</scope>
    <source>
        <strain evidence="2">ChiSjej4B22-8148</strain>
    </source>
</reference>
<dbReference type="EMBL" id="DVGK01000028">
    <property type="protein sequence ID" value="HIR12670.1"/>
    <property type="molecule type" value="Genomic_DNA"/>
</dbReference>
<reference evidence="2" key="1">
    <citation type="submission" date="2020-10" db="EMBL/GenBank/DDBJ databases">
        <authorList>
            <person name="Gilroy R."/>
        </authorList>
    </citation>
    <scope>NUCLEOTIDE SEQUENCE</scope>
    <source>
        <strain evidence="2">ChiSjej4B22-8148</strain>
    </source>
</reference>
<keyword evidence="1" id="KW-0812">Transmembrane</keyword>
<gene>
    <name evidence="2" type="ORF">IAB31_01955</name>
</gene>
<feature type="transmembrane region" description="Helical" evidence="1">
    <location>
        <begin position="117"/>
        <end position="140"/>
    </location>
</feature>
<keyword evidence="1" id="KW-0472">Membrane</keyword>
<dbReference type="Proteomes" id="UP000886757">
    <property type="component" value="Unassembled WGS sequence"/>
</dbReference>
<dbReference type="AlphaFoldDB" id="A0A9D1AA96"/>
<feature type="transmembrane region" description="Helical" evidence="1">
    <location>
        <begin position="146"/>
        <end position="173"/>
    </location>
</feature>
<dbReference type="Pfam" id="PF22564">
    <property type="entry name" value="HAAS"/>
    <property type="match status" value="1"/>
</dbReference>
<sequence>MSREEFLKELEYLLADLEEEEREEALDYYRDYLEESGDLTPEEIAGRLGSPEKVAAEIKGSLWGNDRGGEFTERGYEDTRYKEKEQIPDSYGQLVETGEVKGKRGGRRRDSEKRRQTLLIVLLVIFFGIPAAGSLISAGFSVVFGILGGILGIFGGLFGLVFAAFGAAIGFLAGGIEMVIQGGSRMASPAYGTMMIGSGFFMFALALVAALLGKWGCSTVIPALFRFIFEQIGRLWRWFGKTLRRFLGKGGASR</sequence>
<proteinExistence type="predicted"/>
<feature type="transmembrane region" description="Helical" evidence="1">
    <location>
        <begin position="194"/>
        <end position="213"/>
    </location>
</feature>
<name>A0A9D1AA96_9FIRM</name>
<protein>
    <submittedName>
        <fullName evidence="2">DUF1700 domain-containing protein</fullName>
    </submittedName>
</protein>
<evidence type="ECO:0000256" key="1">
    <source>
        <dbReference type="SAM" id="Phobius"/>
    </source>
</evidence>
<evidence type="ECO:0000313" key="3">
    <source>
        <dbReference type="Proteomes" id="UP000886757"/>
    </source>
</evidence>
<organism evidence="2 3">
    <name type="scientific">Candidatus Choladousia intestinavium</name>
    <dbReference type="NCBI Taxonomy" id="2840727"/>
    <lineage>
        <taxon>Bacteria</taxon>
        <taxon>Bacillati</taxon>
        <taxon>Bacillota</taxon>
        <taxon>Clostridia</taxon>
        <taxon>Lachnospirales</taxon>
        <taxon>Lachnospiraceae</taxon>
        <taxon>Lachnospiraceae incertae sedis</taxon>
        <taxon>Candidatus Choladousia</taxon>
    </lineage>
</organism>